<evidence type="ECO:0000256" key="2">
    <source>
        <dbReference type="ARBA" id="ARBA00004496"/>
    </source>
</evidence>
<dbReference type="Gene3D" id="1.10.1270.20">
    <property type="entry name" value="tRNA(m1g37)methyltransferase, domain 2"/>
    <property type="match status" value="1"/>
</dbReference>
<evidence type="ECO:0000313" key="19">
    <source>
        <dbReference type="EMBL" id="RNL48475.1"/>
    </source>
</evidence>
<evidence type="ECO:0000256" key="11">
    <source>
        <dbReference type="ARBA" id="ARBA00022694"/>
    </source>
</evidence>
<dbReference type="GO" id="GO:0002939">
    <property type="term" value="P:tRNA N1-guanine methylation"/>
    <property type="evidence" value="ECO:0007669"/>
    <property type="project" value="TreeGrafter"/>
</dbReference>
<feature type="binding site" evidence="15 16">
    <location>
        <position position="113"/>
    </location>
    <ligand>
        <name>S-adenosyl-L-methionine</name>
        <dbReference type="ChEBI" id="CHEBI:59789"/>
    </ligand>
</feature>
<dbReference type="InterPro" id="IPR023148">
    <property type="entry name" value="tRNA_m1G_MeTrfase_C_sf"/>
</dbReference>
<dbReference type="AlphaFoldDB" id="A0A3N0BKD6"/>
<dbReference type="EC" id="2.1.1.228" evidence="5 15"/>
<evidence type="ECO:0000256" key="3">
    <source>
        <dbReference type="ARBA" id="ARBA00007630"/>
    </source>
</evidence>
<dbReference type="PANTHER" id="PTHR46417">
    <property type="entry name" value="TRNA (GUANINE-N(1)-)-METHYLTRANSFERASE"/>
    <property type="match status" value="1"/>
</dbReference>
<evidence type="ECO:0000256" key="7">
    <source>
        <dbReference type="ARBA" id="ARBA00022490"/>
    </source>
</evidence>
<keyword evidence="8 15" id="KW-0489">Methyltransferase</keyword>
<keyword evidence="7 15" id="KW-0963">Cytoplasm</keyword>
<evidence type="ECO:0000256" key="9">
    <source>
        <dbReference type="ARBA" id="ARBA00022679"/>
    </source>
</evidence>
<evidence type="ECO:0000256" key="10">
    <source>
        <dbReference type="ARBA" id="ARBA00022691"/>
    </source>
</evidence>
<dbReference type="SUPFAM" id="SSF75217">
    <property type="entry name" value="alpha/beta knot"/>
    <property type="match status" value="1"/>
</dbReference>
<evidence type="ECO:0000256" key="12">
    <source>
        <dbReference type="ARBA" id="ARBA00029736"/>
    </source>
</evidence>
<dbReference type="PIRSF" id="PIRSF000386">
    <property type="entry name" value="tRNA_mtase"/>
    <property type="match status" value="1"/>
</dbReference>
<name>A0A3N0BKD6_9ACTN</name>
<feature type="domain" description="tRNA methyltransferase TRMD/TRM10-type" evidence="18">
    <location>
        <begin position="1"/>
        <end position="224"/>
    </location>
</feature>
<sequence length="239" mass="26466">MIIETLSTFPSMYDSVMGSSMMRIAQEKGILEFKAHDLRDWTHDRHRTTDDDPYGGGDGLVMKCAPIFEAHDDIVAKHSARPCTIFLSPHGAPFDDALACELAQEDRLLFVCGHYEGIDERAYTLADRVISLGDYVLTSGELASMVVIDAVVRKVPGVLGAETGALGESFADGLLEYPQYTRPASFRGMEVPPVLLSGNHAAVARWRRECSLERTYRLRPDLLDAVDLSSEDRKFLNAL</sequence>
<evidence type="ECO:0000259" key="18">
    <source>
        <dbReference type="Pfam" id="PF01746"/>
    </source>
</evidence>
<accession>A0A3N0BKD6</accession>
<evidence type="ECO:0000256" key="4">
    <source>
        <dbReference type="ARBA" id="ARBA00011738"/>
    </source>
</evidence>
<dbReference type="HAMAP" id="MF_00605">
    <property type="entry name" value="TrmD"/>
    <property type="match status" value="1"/>
</dbReference>
<evidence type="ECO:0000256" key="6">
    <source>
        <dbReference type="ARBA" id="ARBA00014679"/>
    </source>
</evidence>
<dbReference type="InterPro" id="IPR002649">
    <property type="entry name" value="tRNA_m1G_MeTrfase_TrmD"/>
</dbReference>
<evidence type="ECO:0000256" key="5">
    <source>
        <dbReference type="ARBA" id="ARBA00012807"/>
    </source>
</evidence>
<evidence type="ECO:0000256" key="16">
    <source>
        <dbReference type="PIRSR" id="PIRSR000386-1"/>
    </source>
</evidence>
<dbReference type="GO" id="GO:0005829">
    <property type="term" value="C:cytosol"/>
    <property type="evidence" value="ECO:0007669"/>
    <property type="project" value="TreeGrafter"/>
</dbReference>
<dbReference type="FunFam" id="3.40.1280.10:FF:000001">
    <property type="entry name" value="tRNA (guanine-N(1)-)-methyltransferase"/>
    <property type="match status" value="1"/>
</dbReference>
<evidence type="ECO:0000256" key="14">
    <source>
        <dbReference type="ARBA" id="ARBA00047783"/>
    </source>
</evidence>
<dbReference type="GO" id="GO:0052906">
    <property type="term" value="F:tRNA (guanine(37)-N1)-methyltransferase activity"/>
    <property type="evidence" value="ECO:0007669"/>
    <property type="project" value="UniProtKB-UniRule"/>
</dbReference>
<dbReference type="CDD" id="cd18080">
    <property type="entry name" value="TrmD-like"/>
    <property type="match status" value="1"/>
</dbReference>
<comment type="subcellular location">
    <subcellularLocation>
        <location evidence="2 15 17">Cytoplasm</location>
    </subcellularLocation>
</comment>
<organism evidence="19 20">
    <name type="scientific">Paraeggerthella hongkongensis</name>
    <dbReference type="NCBI Taxonomy" id="230658"/>
    <lineage>
        <taxon>Bacteria</taxon>
        <taxon>Bacillati</taxon>
        <taxon>Actinomycetota</taxon>
        <taxon>Coriobacteriia</taxon>
        <taxon>Eggerthellales</taxon>
        <taxon>Eggerthellaceae</taxon>
        <taxon>Paraeggerthella</taxon>
    </lineage>
</organism>
<keyword evidence="11 15" id="KW-0819">tRNA processing</keyword>
<dbReference type="RefSeq" id="WP_123191393.1">
    <property type="nucleotide sequence ID" value="NZ_QICD01000002.1"/>
</dbReference>
<protein>
    <recommendedName>
        <fullName evidence="6 15">tRNA (guanine-N(1)-)-methyltransferase</fullName>
        <ecNumber evidence="5 15">2.1.1.228</ecNumber>
    </recommendedName>
    <alternativeName>
        <fullName evidence="12 15">M1G-methyltransferase</fullName>
    </alternativeName>
    <alternativeName>
        <fullName evidence="13 15">tRNA [GM37] methyltransferase</fullName>
    </alternativeName>
</protein>
<keyword evidence="10 15" id="KW-0949">S-adenosyl-L-methionine</keyword>
<comment type="caution">
    <text evidence="19">The sequence shown here is derived from an EMBL/GenBank/DDBJ whole genome shotgun (WGS) entry which is preliminary data.</text>
</comment>
<comment type="function">
    <text evidence="1 15 17">Specifically methylates guanosine-37 in various tRNAs.</text>
</comment>
<comment type="subunit">
    <text evidence="4 15 17">Homodimer.</text>
</comment>
<comment type="catalytic activity">
    <reaction evidence="14 15 17">
        <text>guanosine(37) in tRNA + S-adenosyl-L-methionine = N(1)-methylguanosine(37) in tRNA + S-adenosyl-L-homocysteine + H(+)</text>
        <dbReference type="Rhea" id="RHEA:36899"/>
        <dbReference type="Rhea" id="RHEA-COMP:10145"/>
        <dbReference type="Rhea" id="RHEA-COMP:10147"/>
        <dbReference type="ChEBI" id="CHEBI:15378"/>
        <dbReference type="ChEBI" id="CHEBI:57856"/>
        <dbReference type="ChEBI" id="CHEBI:59789"/>
        <dbReference type="ChEBI" id="CHEBI:73542"/>
        <dbReference type="ChEBI" id="CHEBI:74269"/>
        <dbReference type="EC" id="2.1.1.228"/>
    </reaction>
</comment>
<dbReference type="NCBIfam" id="TIGR00088">
    <property type="entry name" value="trmD"/>
    <property type="match status" value="1"/>
</dbReference>
<comment type="similarity">
    <text evidence="3 15 17">Belongs to the RNA methyltransferase TrmD family.</text>
</comment>
<proteinExistence type="inferred from homology"/>
<dbReference type="OrthoDB" id="9807416at2"/>
<evidence type="ECO:0000256" key="8">
    <source>
        <dbReference type="ARBA" id="ARBA00022603"/>
    </source>
</evidence>
<dbReference type="NCBIfam" id="NF000648">
    <property type="entry name" value="PRK00026.1"/>
    <property type="match status" value="1"/>
</dbReference>
<dbReference type="Gene3D" id="3.40.1280.10">
    <property type="match status" value="1"/>
</dbReference>
<evidence type="ECO:0000313" key="20">
    <source>
        <dbReference type="Proteomes" id="UP000278632"/>
    </source>
</evidence>
<dbReference type="Pfam" id="PF01746">
    <property type="entry name" value="tRNA_m1G_MT"/>
    <property type="match status" value="1"/>
</dbReference>
<dbReference type="PANTHER" id="PTHR46417:SF1">
    <property type="entry name" value="TRNA (GUANINE-N(1)-)-METHYLTRANSFERASE"/>
    <property type="match status" value="1"/>
</dbReference>
<dbReference type="InterPro" id="IPR016009">
    <property type="entry name" value="tRNA_MeTrfase_TRMD/TRM10"/>
</dbReference>
<evidence type="ECO:0000256" key="15">
    <source>
        <dbReference type="HAMAP-Rule" id="MF_00605"/>
    </source>
</evidence>
<dbReference type="FunFam" id="1.10.1270.20:FF:000001">
    <property type="entry name" value="tRNA (guanine-N(1)-)-methyltransferase"/>
    <property type="match status" value="1"/>
</dbReference>
<keyword evidence="9 15" id="KW-0808">Transferase</keyword>
<dbReference type="InterPro" id="IPR029028">
    <property type="entry name" value="Alpha/beta_knot_MTases"/>
</dbReference>
<evidence type="ECO:0000256" key="1">
    <source>
        <dbReference type="ARBA" id="ARBA00002634"/>
    </source>
</evidence>
<feature type="binding site" evidence="15 16">
    <location>
        <begin position="132"/>
        <end position="137"/>
    </location>
    <ligand>
        <name>S-adenosyl-L-methionine</name>
        <dbReference type="ChEBI" id="CHEBI:59789"/>
    </ligand>
</feature>
<dbReference type="Proteomes" id="UP000278632">
    <property type="component" value="Unassembled WGS sequence"/>
</dbReference>
<dbReference type="InterPro" id="IPR029026">
    <property type="entry name" value="tRNA_m1G_MTases_N"/>
</dbReference>
<reference evidence="20" key="1">
    <citation type="submission" date="2018-05" db="EMBL/GenBank/DDBJ databases">
        <title>Genome Sequencing of selected type strains of the family Eggerthellaceae.</title>
        <authorList>
            <person name="Danylec N."/>
            <person name="Stoll D.A."/>
            <person name="Doetsch A."/>
            <person name="Huch M."/>
        </authorList>
    </citation>
    <scope>NUCLEOTIDE SEQUENCE [LARGE SCALE GENOMIC DNA]</scope>
    <source>
        <strain evidence="20">DSM 16106</strain>
    </source>
</reference>
<evidence type="ECO:0000256" key="13">
    <source>
        <dbReference type="ARBA" id="ARBA00033392"/>
    </source>
</evidence>
<keyword evidence="20" id="KW-1185">Reference proteome</keyword>
<gene>
    <name evidence="15" type="primary">trmD</name>
    <name evidence="19" type="ORF">DMP08_02390</name>
</gene>
<dbReference type="EMBL" id="QICD01000002">
    <property type="protein sequence ID" value="RNL48475.1"/>
    <property type="molecule type" value="Genomic_DNA"/>
</dbReference>
<evidence type="ECO:0000256" key="17">
    <source>
        <dbReference type="RuleBase" id="RU003464"/>
    </source>
</evidence>